<evidence type="ECO:0000256" key="2">
    <source>
        <dbReference type="ARBA" id="ARBA00022614"/>
    </source>
</evidence>
<evidence type="ECO:0000256" key="1">
    <source>
        <dbReference type="ARBA" id="ARBA00004430"/>
    </source>
</evidence>
<dbReference type="Proteomes" id="UP001255856">
    <property type="component" value="Unassembled WGS sequence"/>
</dbReference>
<reference evidence="4" key="1">
    <citation type="submission" date="2021-01" db="EMBL/GenBank/DDBJ databases">
        <authorList>
            <person name="Eckstrom K.M.E."/>
        </authorList>
    </citation>
    <scope>NUCLEOTIDE SEQUENCE</scope>
    <source>
        <strain evidence="4">UVCC 0001</strain>
    </source>
</reference>
<keyword evidence="5" id="KW-1185">Reference proteome</keyword>
<evidence type="ECO:0000256" key="3">
    <source>
        <dbReference type="ARBA" id="ARBA00022737"/>
    </source>
</evidence>
<name>A0AAD9IJX0_PROWI</name>
<dbReference type="AlphaFoldDB" id="A0AAD9IJX0"/>
<protein>
    <submittedName>
        <fullName evidence="4">Uncharacterized protein</fullName>
    </submittedName>
</protein>
<dbReference type="InterPro" id="IPR003591">
    <property type="entry name" value="Leu-rich_rpt_typical-subtyp"/>
</dbReference>
<dbReference type="InterPro" id="IPR050216">
    <property type="entry name" value="LRR_domain-containing"/>
</dbReference>
<comment type="subcellular location">
    <subcellularLocation>
        <location evidence="1">Cytoplasm</location>
        <location evidence="1">Cytoskeleton</location>
        <location evidence="1">Cilium axoneme</location>
    </subcellularLocation>
</comment>
<evidence type="ECO:0000313" key="5">
    <source>
        <dbReference type="Proteomes" id="UP001255856"/>
    </source>
</evidence>
<dbReference type="SUPFAM" id="SSF52058">
    <property type="entry name" value="L domain-like"/>
    <property type="match status" value="1"/>
</dbReference>
<dbReference type="GO" id="GO:0005930">
    <property type="term" value="C:axoneme"/>
    <property type="evidence" value="ECO:0007669"/>
    <property type="project" value="UniProtKB-SubCell"/>
</dbReference>
<dbReference type="EMBL" id="JASFZW010000003">
    <property type="protein sequence ID" value="KAK2079031.1"/>
    <property type="molecule type" value="Genomic_DNA"/>
</dbReference>
<keyword evidence="2" id="KW-0433">Leucine-rich repeat</keyword>
<dbReference type="PANTHER" id="PTHR48051">
    <property type="match status" value="1"/>
</dbReference>
<gene>
    <name evidence="4" type="ORF">QBZ16_002721</name>
</gene>
<keyword evidence="3" id="KW-0677">Repeat</keyword>
<dbReference type="SMART" id="SM00369">
    <property type="entry name" value="LRR_TYP"/>
    <property type="match status" value="3"/>
</dbReference>
<dbReference type="Gene3D" id="3.80.10.10">
    <property type="entry name" value="Ribonuclease Inhibitor"/>
    <property type="match status" value="1"/>
</dbReference>
<accession>A0AAD9IJX0</accession>
<dbReference type="InterPro" id="IPR032675">
    <property type="entry name" value="LRR_dom_sf"/>
</dbReference>
<dbReference type="PANTHER" id="PTHR48051:SF54">
    <property type="entry name" value="LEUCINE-RICH REPEAT-CONTAINING PROTEIN"/>
    <property type="match status" value="1"/>
</dbReference>
<organism evidence="4 5">
    <name type="scientific">Prototheca wickerhamii</name>
    <dbReference type="NCBI Taxonomy" id="3111"/>
    <lineage>
        <taxon>Eukaryota</taxon>
        <taxon>Viridiplantae</taxon>
        <taxon>Chlorophyta</taxon>
        <taxon>core chlorophytes</taxon>
        <taxon>Trebouxiophyceae</taxon>
        <taxon>Chlorellales</taxon>
        <taxon>Chlorellaceae</taxon>
        <taxon>Prototheca</taxon>
    </lineage>
</organism>
<proteinExistence type="predicted"/>
<evidence type="ECO:0000313" key="4">
    <source>
        <dbReference type="EMBL" id="KAK2079031.1"/>
    </source>
</evidence>
<sequence>MIERLPEKVAIDILAKAYLTSLPEDDGILVWSDYGGCNPLRTVVPLVCRSWNRLVQSPAAARVFFKRVRIVDPSILPLRKFRADAMLRWFQDRAQPYVQELEVDLSTVFANSPVLDHLSDLLADMIIGSPELRVLHLTGELNLGRVFERLPDAVREGALRRLRSLQVVYRLDMEGAPVSLPAGLALPPQSPISDELGALTGLVTLQLRRVPATCLPPWLGNLRALRHLYWDLSLPTDVPAVAPPGLERLTELRTLYLDTTHPLRVPETLRELRTLVLVGHSPAEAPDQDWAWLGALTKLTSLRIQGSAMAALPPEIRDMRHLRQLCLNSNHLGDVPPGPWLAQLERLHLGFNHFERFPPALRAAPRLEALHLGQQRARRAFGVGLARICPTLAFTRGDVRRAPVVLPEAAAAPPPRPDATAAGSSLHDFVGMQQRLRAHGKRLTSNDLAYSMDSVPVFNVSHIDWHGRDPSFVDL</sequence>
<comment type="caution">
    <text evidence="4">The sequence shown here is derived from an EMBL/GenBank/DDBJ whole genome shotgun (WGS) entry which is preliminary data.</text>
</comment>